<evidence type="ECO:0000313" key="2">
    <source>
        <dbReference type="EMBL" id="MBP2076930.1"/>
    </source>
</evidence>
<dbReference type="EMBL" id="JAGGMB010000003">
    <property type="protein sequence ID" value="MBP2076930.1"/>
    <property type="molecule type" value="Genomic_DNA"/>
</dbReference>
<comment type="caution">
    <text evidence="2">The sequence shown here is derived from an EMBL/GenBank/DDBJ whole genome shotgun (WGS) entry which is preliminary data.</text>
</comment>
<dbReference type="OrthoDB" id="1951946at2"/>
<dbReference type="Pfam" id="PF22790">
    <property type="entry name" value="YkoP"/>
    <property type="match status" value="1"/>
</dbReference>
<sequence>MSINIKQNCLFLWNLIDPIYFQFTRLRFIKNTFGEKTIIRVRITRYKGEKVTLADGTVINKNDFLLKIHLHNVKLLRQLQKYDSDIKRAFITYKHVQESLPSVIQYIQANVYANRIKGLIGITSMHKGCKRLGFEVHTIQSPYYRAFKRISFFPIYKLSSPKGKRIPDPVYLFMSMDGLFKKYKK</sequence>
<dbReference type="InterPro" id="IPR054467">
    <property type="entry name" value="YkoP-like_dom"/>
</dbReference>
<proteinExistence type="predicted"/>
<protein>
    <recommendedName>
        <fullName evidence="1">YkoP-like domain-containing protein</fullName>
    </recommendedName>
</protein>
<feature type="domain" description="YkoP-like" evidence="1">
    <location>
        <begin position="7"/>
        <end position="183"/>
    </location>
</feature>
<name>A0A9X1CEA4_9BACI</name>
<accession>A0A9X1CEA4</accession>
<dbReference type="RefSeq" id="WP_149473022.1">
    <property type="nucleotide sequence ID" value="NZ_JAGGMB010000003.1"/>
</dbReference>
<organism evidence="2 3">
    <name type="scientific">Oceanobacillus polygoni</name>
    <dbReference type="NCBI Taxonomy" id="1235259"/>
    <lineage>
        <taxon>Bacteria</taxon>
        <taxon>Bacillati</taxon>
        <taxon>Bacillota</taxon>
        <taxon>Bacilli</taxon>
        <taxon>Bacillales</taxon>
        <taxon>Bacillaceae</taxon>
        <taxon>Oceanobacillus</taxon>
    </lineage>
</organism>
<dbReference type="Proteomes" id="UP001138793">
    <property type="component" value="Unassembled WGS sequence"/>
</dbReference>
<reference evidence="2" key="1">
    <citation type="submission" date="2021-03" db="EMBL/GenBank/DDBJ databases">
        <title>Genomic Encyclopedia of Type Strains, Phase IV (KMG-IV): sequencing the most valuable type-strain genomes for metagenomic binning, comparative biology and taxonomic classification.</title>
        <authorList>
            <person name="Goeker M."/>
        </authorList>
    </citation>
    <scope>NUCLEOTIDE SEQUENCE</scope>
    <source>
        <strain evidence="2">DSM 107338</strain>
    </source>
</reference>
<evidence type="ECO:0000313" key="3">
    <source>
        <dbReference type="Proteomes" id="UP001138793"/>
    </source>
</evidence>
<gene>
    <name evidence="2" type="ORF">J2Z64_001161</name>
</gene>
<evidence type="ECO:0000259" key="1">
    <source>
        <dbReference type="Pfam" id="PF22790"/>
    </source>
</evidence>
<dbReference type="AlphaFoldDB" id="A0A9X1CEA4"/>
<keyword evidence="3" id="KW-1185">Reference proteome</keyword>